<protein>
    <submittedName>
        <fullName evidence="1">Uncharacterized protein</fullName>
    </submittedName>
</protein>
<accession>A0A382PKC3</accession>
<organism evidence="1">
    <name type="scientific">marine metagenome</name>
    <dbReference type="NCBI Taxonomy" id="408172"/>
    <lineage>
        <taxon>unclassified sequences</taxon>
        <taxon>metagenomes</taxon>
        <taxon>ecological metagenomes</taxon>
    </lineage>
</organism>
<name>A0A382PKC3_9ZZZZ</name>
<dbReference type="AlphaFoldDB" id="A0A382PKC3"/>
<dbReference type="EMBL" id="UINC01107950">
    <property type="protein sequence ID" value="SVC73706.1"/>
    <property type="molecule type" value="Genomic_DNA"/>
</dbReference>
<evidence type="ECO:0000313" key="1">
    <source>
        <dbReference type="EMBL" id="SVC73706.1"/>
    </source>
</evidence>
<proteinExistence type="predicted"/>
<sequence>MGVLSKESRSAGGIQERKLIGSCFARLQDRKNIVKDPINPSMINMAAPPSVYIIVYSSNLVVEPLVGFGNLILINRTGVNLGIQK</sequence>
<gene>
    <name evidence="1" type="ORF">METZ01_LOCUS326560</name>
</gene>
<reference evidence="1" key="1">
    <citation type="submission" date="2018-05" db="EMBL/GenBank/DDBJ databases">
        <authorList>
            <person name="Lanie J.A."/>
            <person name="Ng W.-L."/>
            <person name="Kazmierczak K.M."/>
            <person name="Andrzejewski T.M."/>
            <person name="Davidsen T.M."/>
            <person name="Wayne K.J."/>
            <person name="Tettelin H."/>
            <person name="Glass J.I."/>
            <person name="Rusch D."/>
            <person name="Podicherti R."/>
            <person name="Tsui H.-C.T."/>
            <person name="Winkler M.E."/>
        </authorList>
    </citation>
    <scope>NUCLEOTIDE SEQUENCE</scope>
</reference>